<dbReference type="Gene3D" id="6.10.340.10">
    <property type="match status" value="1"/>
</dbReference>
<dbReference type="RefSeq" id="WP_371150972.1">
    <property type="nucleotide sequence ID" value="NZ_JBFSOO010000013.1"/>
</dbReference>
<evidence type="ECO:0000256" key="4">
    <source>
        <dbReference type="SAM" id="Coils"/>
    </source>
</evidence>
<dbReference type="InterPro" id="IPR013656">
    <property type="entry name" value="PAS_4"/>
</dbReference>
<keyword evidence="5" id="KW-0812">Transmembrane</keyword>
<dbReference type="InterPro" id="IPR003660">
    <property type="entry name" value="HAMP_dom"/>
</dbReference>
<feature type="domain" description="Methyl-accepting transducer" evidence="6">
    <location>
        <begin position="404"/>
        <end position="640"/>
    </location>
</feature>
<protein>
    <submittedName>
        <fullName evidence="8">Methyl-accepting chemotaxis protein</fullName>
    </submittedName>
</protein>
<dbReference type="SMART" id="SM00283">
    <property type="entry name" value="MA"/>
    <property type="match status" value="1"/>
</dbReference>
<sequence length="676" mass="74347">MSIKKLLLLGFSATIGLSLLIGIIGYKSAFKSTEQIKELIYSDVALREQALEIKNILLQHRRYEKDIFLNTGNKQKQTNYLQKLEILSVTTQKKISEIIELESKVNDLKNNERDAIQNFPTIYTQYLNGVKHVAQLAMNSDLTPGAANKLMIQYKKPVHNLEKMLNILGKSSHEYLVLEGETSLALLNRSQTIIMVTCTVAVLFGIILAFFIFRAINTPLSELTTFANKVADGDLNAKTNSTFSGEIKILHESINRMIFELKHKLGFAEGVLNAIPTPCGIVGPDFKMLWVNQQICTLLEKEGTPESYIGVRSGELYWNDKNKETLSDRAIKERTQLQSTFECPLPSGRTLFVDVTTTPIYDLNKKIIGSVSFWYDLTELNNQKIVIEEQNNRISRAAHDASAIAEQVALEAGQLEAQINQTTHGATIQSERISETATAVEQMNATTLEVASNAARAAEGADTAQTIAADGSILVQKVVQFTEEVHQYAEDMRSTITELDTQADSIGNIINVINDIADQTNLLALNAAIEAARAGEAGRGFAVVADEVRKLAEKTMQATNEVESVVHGIQQSSKSTQTQMEKVATHIGQNTELTISAGTALEQIVDAGTETADRVRSIATASEEQSAASEQIARASDEVNTLTQEALHDMKEAADAVKTLAALSQKLETVMREIQQ</sequence>
<dbReference type="Pfam" id="PF00015">
    <property type="entry name" value="MCPsignal"/>
    <property type="match status" value="1"/>
</dbReference>
<evidence type="ECO:0000256" key="1">
    <source>
        <dbReference type="ARBA" id="ARBA00023224"/>
    </source>
</evidence>
<evidence type="ECO:0000313" key="8">
    <source>
        <dbReference type="EMBL" id="MEZ6854655.1"/>
    </source>
</evidence>
<feature type="coiled-coil region" evidence="4">
    <location>
        <begin position="91"/>
        <end position="118"/>
    </location>
</feature>
<dbReference type="PROSITE" id="PS50885">
    <property type="entry name" value="HAMP"/>
    <property type="match status" value="1"/>
</dbReference>
<evidence type="ECO:0000259" key="6">
    <source>
        <dbReference type="PROSITE" id="PS50111"/>
    </source>
</evidence>
<dbReference type="PANTHER" id="PTHR32089">
    <property type="entry name" value="METHYL-ACCEPTING CHEMOTAXIS PROTEIN MCPB"/>
    <property type="match status" value="1"/>
</dbReference>
<reference evidence="8 9" key="1">
    <citation type="submission" date="2024-07" db="EMBL/GenBank/DDBJ databases">
        <title>Active virus-host system and metabolic interactions in a Lokiarchaeon culture.</title>
        <authorList>
            <person name="Ponce Toledo R.I."/>
            <person name="Rodrigues Oliveira T."/>
            <person name="Schleper C."/>
        </authorList>
    </citation>
    <scope>NUCLEOTIDE SEQUENCE [LARGE SCALE GENOMIC DNA]</scope>
    <source>
        <strain evidence="8 9">B35</strain>
    </source>
</reference>
<evidence type="ECO:0000256" key="2">
    <source>
        <dbReference type="ARBA" id="ARBA00029447"/>
    </source>
</evidence>
<gene>
    <name evidence="8" type="ORF">AB2Z07_14185</name>
</gene>
<organism evidence="8 9">
    <name type="scientific">Halodesulfovibrio aestuarii</name>
    <dbReference type="NCBI Taxonomy" id="126333"/>
    <lineage>
        <taxon>Bacteria</taxon>
        <taxon>Pseudomonadati</taxon>
        <taxon>Thermodesulfobacteriota</taxon>
        <taxon>Desulfovibrionia</taxon>
        <taxon>Desulfovibrionales</taxon>
        <taxon>Desulfovibrionaceae</taxon>
        <taxon>Halodesulfovibrio</taxon>
    </lineage>
</organism>
<dbReference type="Proteomes" id="UP001568358">
    <property type="component" value="Unassembled WGS sequence"/>
</dbReference>
<keyword evidence="9" id="KW-1185">Reference proteome</keyword>
<dbReference type="InterPro" id="IPR004089">
    <property type="entry name" value="MCPsignal_dom"/>
</dbReference>
<proteinExistence type="inferred from homology"/>
<feature type="coiled-coil region" evidence="4">
    <location>
        <begin position="618"/>
        <end position="673"/>
    </location>
</feature>
<dbReference type="SUPFAM" id="SSF58104">
    <property type="entry name" value="Methyl-accepting chemotaxis protein (MCP) signaling domain"/>
    <property type="match status" value="1"/>
</dbReference>
<dbReference type="CDD" id="cd06225">
    <property type="entry name" value="HAMP"/>
    <property type="match status" value="1"/>
</dbReference>
<comment type="similarity">
    <text evidence="2">Belongs to the methyl-accepting chemotaxis (MCP) protein family.</text>
</comment>
<dbReference type="CDD" id="cd11386">
    <property type="entry name" value="MCP_signal"/>
    <property type="match status" value="1"/>
</dbReference>
<feature type="transmembrane region" description="Helical" evidence="5">
    <location>
        <begin position="193"/>
        <end position="213"/>
    </location>
</feature>
<accession>A0ABV4JXY0</accession>
<keyword evidence="4" id="KW-0175">Coiled coil</keyword>
<evidence type="ECO:0000313" key="9">
    <source>
        <dbReference type="Proteomes" id="UP001568358"/>
    </source>
</evidence>
<dbReference type="PANTHER" id="PTHR32089:SF112">
    <property type="entry name" value="LYSOZYME-LIKE PROTEIN-RELATED"/>
    <property type="match status" value="1"/>
</dbReference>
<dbReference type="SUPFAM" id="SSF55785">
    <property type="entry name" value="PYP-like sensor domain (PAS domain)"/>
    <property type="match status" value="1"/>
</dbReference>
<dbReference type="Gene3D" id="3.30.450.20">
    <property type="entry name" value="PAS domain"/>
    <property type="match status" value="1"/>
</dbReference>
<evidence type="ECO:0000256" key="5">
    <source>
        <dbReference type="SAM" id="Phobius"/>
    </source>
</evidence>
<dbReference type="InterPro" id="IPR035965">
    <property type="entry name" value="PAS-like_dom_sf"/>
</dbReference>
<feature type="transmembrane region" description="Helical" evidence="5">
    <location>
        <begin position="6"/>
        <end position="26"/>
    </location>
</feature>
<keyword evidence="5" id="KW-1133">Transmembrane helix</keyword>
<feature type="domain" description="HAMP" evidence="7">
    <location>
        <begin position="214"/>
        <end position="266"/>
    </location>
</feature>
<dbReference type="Pfam" id="PF08448">
    <property type="entry name" value="PAS_4"/>
    <property type="match status" value="1"/>
</dbReference>
<keyword evidence="1 3" id="KW-0807">Transducer</keyword>
<dbReference type="EMBL" id="JBFSOO010000013">
    <property type="protein sequence ID" value="MEZ6854655.1"/>
    <property type="molecule type" value="Genomic_DNA"/>
</dbReference>
<evidence type="ECO:0000256" key="3">
    <source>
        <dbReference type="PROSITE-ProRule" id="PRU00284"/>
    </source>
</evidence>
<keyword evidence="5" id="KW-0472">Membrane</keyword>
<dbReference type="PROSITE" id="PS50111">
    <property type="entry name" value="CHEMOTAXIS_TRANSDUC_2"/>
    <property type="match status" value="1"/>
</dbReference>
<dbReference type="SMART" id="SM00304">
    <property type="entry name" value="HAMP"/>
    <property type="match status" value="1"/>
</dbReference>
<comment type="caution">
    <text evidence="8">The sequence shown here is derived from an EMBL/GenBank/DDBJ whole genome shotgun (WGS) entry which is preliminary data.</text>
</comment>
<dbReference type="Gene3D" id="1.10.287.950">
    <property type="entry name" value="Methyl-accepting chemotaxis protein"/>
    <property type="match status" value="1"/>
</dbReference>
<name>A0ABV4JXY0_9BACT</name>
<evidence type="ECO:0000259" key="7">
    <source>
        <dbReference type="PROSITE" id="PS50885"/>
    </source>
</evidence>